<dbReference type="GO" id="GO:0070063">
    <property type="term" value="F:RNA polymerase binding"/>
    <property type="evidence" value="ECO:0007669"/>
    <property type="project" value="InterPro"/>
</dbReference>
<feature type="domain" description="WW" evidence="4">
    <location>
        <begin position="17"/>
        <end position="50"/>
    </location>
</feature>
<dbReference type="GO" id="GO:0003712">
    <property type="term" value="F:transcription coregulator activity"/>
    <property type="evidence" value="ECO:0007669"/>
    <property type="project" value="TreeGrafter"/>
</dbReference>
<dbReference type="Pfam" id="PF00397">
    <property type="entry name" value="WW"/>
    <property type="match status" value="1"/>
</dbReference>
<evidence type="ECO:0000256" key="2">
    <source>
        <dbReference type="SAM" id="MobiDB-lite"/>
    </source>
</evidence>
<dbReference type="SUPFAM" id="SSF51045">
    <property type="entry name" value="WW domain"/>
    <property type="match status" value="1"/>
</dbReference>
<dbReference type="Gene3D" id="2.20.70.10">
    <property type="match status" value="2"/>
</dbReference>
<feature type="compositionally biased region" description="Basic and acidic residues" evidence="2">
    <location>
        <begin position="506"/>
        <end position="526"/>
    </location>
</feature>
<dbReference type="InterPro" id="IPR036517">
    <property type="entry name" value="FF_domain_sf"/>
</dbReference>
<feature type="region of interest" description="Disordered" evidence="2">
    <location>
        <begin position="727"/>
        <end position="749"/>
    </location>
</feature>
<feature type="region of interest" description="Disordered" evidence="2">
    <location>
        <begin position="45"/>
        <end position="117"/>
    </location>
</feature>
<dbReference type="AlphaFoldDB" id="A0A8H3GYV8"/>
<dbReference type="PROSITE" id="PS01159">
    <property type="entry name" value="WW_DOMAIN_1"/>
    <property type="match status" value="1"/>
</dbReference>
<organism evidence="5 6">
    <name type="scientific">Rhizoctonia solani</name>
    <dbReference type="NCBI Taxonomy" id="456999"/>
    <lineage>
        <taxon>Eukaryota</taxon>
        <taxon>Fungi</taxon>
        <taxon>Dikarya</taxon>
        <taxon>Basidiomycota</taxon>
        <taxon>Agaricomycotina</taxon>
        <taxon>Agaricomycetes</taxon>
        <taxon>Cantharellales</taxon>
        <taxon>Ceratobasidiaceae</taxon>
        <taxon>Rhizoctonia</taxon>
    </lineage>
</organism>
<feature type="region of interest" description="Disordered" evidence="2">
    <location>
        <begin position="147"/>
        <end position="278"/>
    </location>
</feature>
<feature type="compositionally biased region" description="Basic residues" evidence="2">
    <location>
        <begin position="263"/>
        <end position="272"/>
    </location>
</feature>
<feature type="transmembrane region" description="Helical" evidence="3">
    <location>
        <begin position="970"/>
        <end position="992"/>
    </location>
</feature>
<dbReference type="GO" id="GO:0005634">
    <property type="term" value="C:nucleus"/>
    <property type="evidence" value="ECO:0007669"/>
    <property type="project" value="TreeGrafter"/>
</dbReference>
<evidence type="ECO:0000256" key="3">
    <source>
        <dbReference type="SAM" id="Phobius"/>
    </source>
</evidence>
<dbReference type="PROSITE" id="PS50020">
    <property type="entry name" value="WW_DOMAIN_2"/>
    <property type="match status" value="1"/>
</dbReference>
<dbReference type="PANTHER" id="PTHR15377:SF3">
    <property type="entry name" value="WW DOMAIN-CONTAINING PROTEIN"/>
    <property type="match status" value="1"/>
</dbReference>
<feature type="compositionally biased region" description="Acidic residues" evidence="2">
    <location>
        <begin position="652"/>
        <end position="671"/>
    </location>
</feature>
<feature type="compositionally biased region" description="Basic residues" evidence="2">
    <location>
        <begin position="94"/>
        <end position="105"/>
    </location>
</feature>
<comment type="caution">
    <text evidence="5">The sequence shown here is derived from an EMBL/GenBank/DDBJ whole genome shotgun (WGS) entry which is preliminary data.</text>
</comment>
<evidence type="ECO:0000259" key="4">
    <source>
        <dbReference type="PROSITE" id="PS50020"/>
    </source>
</evidence>
<feature type="compositionally biased region" description="Basic and acidic residues" evidence="2">
    <location>
        <begin position="198"/>
        <end position="213"/>
    </location>
</feature>
<evidence type="ECO:0000313" key="6">
    <source>
        <dbReference type="Proteomes" id="UP000663861"/>
    </source>
</evidence>
<feature type="compositionally biased region" description="Pro residues" evidence="2">
    <location>
        <begin position="1"/>
        <end position="21"/>
    </location>
</feature>
<accession>A0A8H3GYV8</accession>
<dbReference type="SMART" id="SM00441">
    <property type="entry name" value="FF"/>
    <property type="match status" value="4"/>
</dbReference>
<keyword evidence="3" id="KW-0472">Membrane</keyword>
<dbReference type="OrthoDB" id="288590at2759"/>
<protein>
    <recommendedName>
        <fullName evidence="4">WW domain-containing protein</fullName>
    </recommendedName>
</protein>
<evidence type="ECO:0000256" key="1">
    <source>
        <dbReference type="ARBA" id="ARBA00022737"/>
    </source>
</evidence>
<dbReference type="SMART" id="SM00456">
    <property type="entry name" value="WW"/>
    <property type="match status" value="2"/>
</dbReference>
<feature type="region of interest" description="Disordered" evidence="2">
    <location>
        <begin position="652"/>
        <end position="677"/>
    </location>
</feature>
<gene>
    <name evidence="5" type="ORF">RDB_LOCUS85731</name>
</gene>
<feature type="region of interest" description="Disordered" evidence="2">
    <location>
        <begin position="491"/>
        <end position="526"/>
    </location>
</feature>
<dbReference type="Proteomes" id="UP000663861">
    <property type="component" value="Unassembled WGS sequence"/>
</dbReference>
<proteinExistence type="predicted"/>
<dbReference type="InterPro" id="IPR002713">
    <property type="entry name" value="FF_domain"/>
</dbReference>
<evidence type="ECO:0000313" key="5">
    <source>
        <dbReference type="EMBL" id="CAE6472922.1"/>
    </source>
</evidence>
<feature type="compositionally biased region" description="Pro residues" evidence="2">
    <location>
        <begin position="58"/>
        <end position="76"/>
    </location>
</feature>
<keyword evidence="3" id="KW-0812">Transmembrane</keyword>
<feature type="region of interest" description="Disordered" evidence="2">
    <location>
        <begin position="1"/>
        <end position="29"/>
    </location>
</feature>
<keyword evidence="3" id="KW-1133">Transmembrane helix</keyword>
<dbReference type="CDD" id="cd00201">
    <property type="entry name" value="WW"/>
    <property type="match status" value="1"/>
</dbReference>
<dbReference type="InterPro" id="IPR036020">
    <property type="entry name" value="WW_dom_sf"/>
</dbReference>
<feature type="compositionally biased region" description="Basic and acidic residues" evidence="2">
    <location>
        <begin position="154"/>
        <end position="192"/>
    </location>
</feature>
<sequence>MASIPPPPPPGAMFAPPPLPPGWTEHKAPTGHTYFYHAATKQSTYTRPLPPIHMGGPVPGPPPSIPPTSAPAPALPPSTMLGGATSSDPPSEKKSKKSKKEKPAKKTPIPDTPWIRVVTNLGNVFFTHSERKESVWTCPEEIADAVAELEREEEAAKEAEREQEMREKAERERREKEEQEKLEIERVRKEAEAAGAKRKAEESDENAAKKPRVEEEDDEEWQRQVAEEMALEEGEPRSRMKTLPRSLVWRKKTMKNGRDKLQRRWRSKKGSRHQVPDQVKLNPEEAKALFTTLLNEVSPNPLLPYDLALPQLVNDARYVLLPPGERKAVFDDWCKEQARNLRKNKTKEATTTPEAAYEALLHGEVKSTRTQWDEFRRKWKKDRRFYGYGRDDKEREKKFHRRFYGYGRDDKEREKKFRAWLVELGEVKRKEAKKAEDGFIELLKTVDGLTKDSEWKDVKRGIAQDPRYDAVGSASRREELFNKFKSSVEQKSVPRVESSEANAENQGEKEKESKAARRERALKEREAQVRAVRSDVERDIGRSRGKLGRKEAELEFGTVLTDAVRDPLATWDSSLSALESDPRFQHASQVLPVEIQRATFAAHIEHLRARYISQLHALFEAHTTGLNMPAEALPKSVRGSLPAVKLGFVADDIEKEGPGDDQDIDIGDDEDSAKSRGRLNRGLADEYARWQRTKVTEARLAFDALLGENSFVEFWGRLAKIGGEGVEGGVPIEEDDEENEEGEGGGGKVDMKALAKNVDVSEMEKVLKVTQNIWIFSKPFARFGIFPVGGRSTAVRLQSGDVWVLASTPLNDATKTKLQELGPVKYICGADAVHHLFLGEYKREYPEAKVIGVAALVEKKKGEIEFDGVYGRDPPETKYGYEPEIQACYFSGFQNQDVAFLHAPSKTLIQADLLFNLPGKEQYSKSKSSGKFPFFVPWLATQKRLLDGTLTASSHVMDSKPSPIIANYCILPGTIALAMKFLVVLIPMLAALTMATPTPVNNGLTAGLVHGRQEECRALGASCSNDEQCCGDATCEGIIFAFCED</sequence>
<feature type="compositionally biased region" description="Acidic residues" evidence="2">
    <location>
        <begin position="732"/>
        <end position="743"/>
    </location>
</feature>
<reference evidence="5" key="1">
    <citation type="submission" date="2021-01" db="EMBL/GenBank/DDBJ databases">
        <authorList>
            <person name="Kaushik A."/>
        </authorList>
    </citation>
    <scope>NUCLEOTIDE SEQUENCE</scope>
    <source>
        <strain evidence="5">AG4-RS23</strain>
    </source>
</reference>
<dbReference type="InterPro" id="IPR001202">
    <property type="entry name" value="WW_dom"/>
</dbReference>
<dbReference type="SUPFAM" id="SSF81698">
    <property type="entry name" value="FF domain"/>
    <property type="match status" value="3"/>
</dbReference>
<dbReference type="Pfam" id="PF01846">
    <property type="entry name" value="FF"/>
    <property type="match status" value="2"/>
</dbReference>
<dbReference type="InterPro" id="IPR045148">
    <property type="entry name" value="TCRG1-like"/>
</dbReference>
<name>A0A8H3GYV8_9AGAM</name>
<dbReference type="EMBL" id="CAJMWY010001664">
    <property type="protein sequence ID" value="CAE6472922.1"/>
    <property type="molecule type" value="Genomic_DNA"/>
</dbReference>
<dbReference type="PANTHER" id="PTHR15377">
    <property type="entry name" value="TRANSCRIPTION ELONGATION REGULATOR 1"/>
    <property type="match status" value="1"/>
</dbReference>
<keyword evidence="1" id="KW-0677">Repeat</keyword>
<dbReference type="Gene3D" id="1.10.10.440">
    <property type="entry name" value="FF domain"/>
    <property type="match status" value="4"/>
</dbReference>